<dbReference type="InterPro" id="IPR027417">
    <property type="entry name" value="P-loop_NTPase"/>
</dbReference>
<dbReference type="PANTHER" id="PTHR40396">
    <property type="entry name" value="ATPASE-LIKE PROTEIN"/>
    <property type="match status" value="1"/>
</dbReference>
<evidence type="ECO:0000313" key="2">
    <source>
        <dbReference type="EMBL" id="OPH40005.1"/>
    </source>
</evidence>
<comment type="caution">
    <text evidence="2">The sequence shown here is derived from an EMBL/GenBank/DDBJ whole genome shotgun (WGS) entry which is preliminary data.</text>
</comment>
<dbReference type="RefSeq" id="WP_079324065.1">
    <property type="nucleotide sequence ID" value="NZ_MXAP01000013.1"/>
</dbReference>
<dbReference type="EMBL" id="MXAP01000013">
    <property type="protein sequence ID" value="OPH40005.1"/>
    <property type="molecule type" value="Genomic_DNA"/>
</dbReference>
<evidence type="ECO:0000259" key="1">
    <source>
        <dbReference type="Pfam" id="PF13304"/>
    </source>
</evidence>
<sequence length="422" mass="49157">MAIYGKLVFIFGMIKNTFYRSFSTVKCATIMYPQTKAMTRILKMLKKFTVRNYRQFNEPLEFDLTAGNYAFNPECTHNGLVKLALIYGENGTGKSNLGWAIFDLVSHLTDNKYKSWTYDCVNAYSNTDIVEFEFHFVFFANNKSANVIYKYQKKYGYPYGNLLYEQLIIDDEIVIEYNIEKDIKSTLNGFQTLSDKSLNPEQNLSAIKYLYKNIKINDRDFNDIVFKKFFDFCNKIIHFRGLPIETSGYSHIGYNNIINIGDRILKDNKLKDLEKFLFDNGLDFKLIEIDDGGKRIGVSMGNKEFLLFDIASSGTRNLVIFYYWLQEAISHQIPLLFIDEFDCSYHFALSEKIVEKLKQLPNTQVILTTHNTNLLSNELIRPDCGFVIDGKEIKSLNKLTVRELRYAHNLERMYQAGEFDND</sequence>
<dbReference type="Gene3D" id="3.40.50.300">
    <property type="entry name" value="P-loop containing nucleotide triphosphate hydrolases"/>
    <property type="match status" value="1"/>
</dbReference>
<gene>
    <name evidence="2" type="ORF">B5J93_01305</name>
</gene>
<accession>A0ABX3NKJ1</accession>
<dbReference type="Proteomes" id="UP000190777">
    <property type="component" value="Unassembled WGS sequence"/>
</dbReference>
<proteinExistence type="predicted"/>
<feature type="domain" description="ATPase AAA-type core" evidence="1">
    <location>
        <begin position="84"/>
        <end position="376"/>
    </location>
</feature>
<organism evidence="2 3">
    <name type="scientific">Moraxella equi</name>
    <dbReference type="NCBI Taxonomy" id="60442"/>
    <lineage>
        <taxon>Bacteria</taxon>
        <taxon>Pseudomonadati</taxon>
        <taxon>Pseudomonadota</taxon>
        <taxon>Gammaproteobacteria</taxon>
        <taxon>Moraxellales</taxon>
        <taxon>Moraxellaceae</taxon>
        <taxon>Moraxella</taxon>
    </lineage>
</organism>
<protein>
    <recommendedName>
        <fullName evidence="1">ATPase AAA-type core domain-containing protein</fullName>
    </recommendedName>
</protein>
<keyword evidence="3" id="KW-1185">Reference proteome</keyword>
<dbReference type="SUPFAM" id="SSF52540">
    <property type="entry name" value="P-loop containing nucleoside triphosphate hydrolases"/>
    <property type="match status" value="1"/>
</dbReference>
<dbReference type="Pfam" id="PF13304">
    <property type="entry name" value="AAA_21"/>
    <property type="match status" value="1"/>
</dbReference>
<dbReference type="PANTHER" id="PTHR40396:SF1">
    <property type="entry name" value="ATPASE AAA-TYPE CORE DOMAIN-CONTAINING PROTEIN"/>
    <property type="match status" value="1"/>
</dbReference>
<reference evidence="2 3" key="1">
    <citation type="submission" date="2017-03" db="EMBL/GenBank/DDBJ databases">
        <title>Draft genome sequence of Moraxella equi CCUG 4950T type strain.</title>
        <authorList>
            <person name="Salva-Serra F."/>
            <person name="Engstrom-Jakobsson H."/>
            <person name="Thorell K."/>
            <person name="Jaen-Luchoro D."/>
            <person name="Gonzales-Siles L."/>
            <person name="Karlsson R."/>
            <person name="Yazdan S."/>
            <person name="Boulund F."/>
            <person name="Johnning A."/>
            <person name="Engstrand L."/>
            <person name="Kristiansson E."/>
            <person name="Moore E."/>
        </authorList>
    </citation>
    <scope>NUCLEOTIDE SEQUENCE [LARGE SCALE GENOMIC DNA]</scope>
    <source>
        <strain evidence="2 3">CCUG 4950</strain>
    </source>
</reference>
<dbReference type="InterPro" id="IPR003959">
    <property type="entry name" value="ATPase_AAA_core"/>
</dbReference>
<evidence type="ECO:0000313" key="3">
    <source>
        <dbReference type="Proteomes" id="UP000190777"/>
    </source>
</evidence>
<name>A0ABX3NKJ1_9GAMM</name>